<dbReference type="SUPFAM" id="SSF52374">
    <property type="entry name" value="Nucleotidylyl transferase"/>
    <property type="match status" value="1"/>
</dbReference>
<comment type="function">
    <text evidence="9">Reversibly transfers an adenylyl group from ATP to 4'-phosphopantetheine, yielding dephospho-CoA (dPCoA) and pyrophosphate.</text>
</comment>
<accession>A0A380RVV0</accession>
<dbReference type="GO" id="GO:0005737">
    <property type="term" value="C:cytoplasm"/>
    <property type="evidence" value="ECO:0007669"/>
    <property type="project" value="UniProtKB-SubCell"/>
</dbReference>
<comment type="cofactor">
    <cofactor evidence="9">
        <name>Mg(2+)</name>
        <dbReference type="ChEBI" id="CHEBI:18420"/>
    </cofactor>
</comment>
<comment type="subunit">
    <text evidence="9">Homohexamer.</text>
</comment>
<keyword evidence="6 9" id="KW-0460">Magnesium</keyword>
<keyword evidence="7 9" id="KW-0173">Coenzyme A biosynthesis</keyword>
<feature type="binding site" evidence="9">
    <location>
        <position position="116"/>
    </location>
    <ligand>
        <name>ATP</name>
        <dbReference type="ChEBI" id="CHEBI:30616"/>
    </ligand>
</feature>
<proteinExistence type="inferred from homology"/>
<evidence type="ECO:0000256" key="5">
    <source>
        <dbReference type="ARBA" id="ARBA00022840"/>
    </source>
</evidence>
<dbReference type="InterPro" id="IPR014729">
    <property type="entry name" value="Rossmann-like_a/b/a_fold"/>
</dbReference>
<dbReference type="Gene3D" id="3.40.50.620">
    <property type="entry name" value="HUPs"/>
    <property type="match status" value="1"/>
</dbReference>
<feature type="binding site" evidence="9">
    <location>
        <position position="91"/>
    </location>
    <ligand>
        <name>substrate</name>
    </ligand>
</feature>
<reference evidence="11 12" key="1">
    <citation type="submission" date="2017-08" db="EMBL/GenBank/DDBJ databases">
        <authorList>
            <person name="de Groot N.N."/>
        </authorList>
    </citation>
    <scope>NUCLEOTIDE SEQUENCE [LARGE SCALE GENOMIC DNA]</scope>
    <source>
        <strain evidence="11 12">HM2</strain>
    </source>
</reference>
<dbReference type="UniPathway" id="UPA00241">
    <property type="reaction ID" value="UER00355"/>
</dbReference>
<dbReference type="GO" id="GO:0015937">
    <property type="term" value="P:coenzyme A biosynthetic process"/>
    <property type="evidence" value="ECO:0007669"/>
    <property type="project" value="UniProtKB-UniRule"/>
</dbReference>
<keyword evidence="1 9" id="KW-0963">Cytoplasm</keyword>
<dbReference type="PANTHER" id="PTHR21342">
    <property type="entry name" value="PHOSPHOPANTETHEINE ADENYLYLTRANSFERASE"/>
    <property type="match status" value="1"/>
</dbReference>
<evidence type="ECO:0000256" key="7">
    <source>
        <dbReference type="ARBA" id="ARBA00022993"/>
    </source>
</evidence>
<evidence type="ECO:0000256" key="3">
    <source>
        <dbReference type="ARBA" id="ARBA00022695"/>
    </source>
</evidence>
<evidence type="ECO:0000313" key="11">
    <source>
        <dbReference type="EMBL" id="SUQ19646.1"/>
    </source>
</evidence>
<sequence length="193" mass="21136">MVWKSKAQKKSIVEAGRERRVAVFAGSFDPFTVGHFDLVKRAAGLFDTLVVLVAQNASKKNLFDAETRKAMVEAAVSEFSNVKVAVHGGLTVDFMKSVGAHYLVRGVRSSADLDAEQAVAWNNKVIYGDGDVETVLLLSAQEHLVVSSTLVRELLKCGAAKSASEQKTLLSKYVPKNMVSMLLKEFRKNYEAI</sequence>
<evidence type="ECO:0000259" key="10">
    <source>
        <dbReference type="Pfam" id="PF01467"/>
    </source>
</evidence>
<dbReference type="Proteomes" id="UP000255423">
    <property type="component" value="Unassembled WGS sequence"/>
</dbReference>
<dbReference type="PANTHER" id="PTHR21342:SF1">
    <property type="entry name" value="PHOSPHOPANTETHEINE ADENYLYLTRANSFERASE"/>
    <property type="match status" value="1"/>
</dbReference>
<dbReference type="GO" id="GO:0004595">
    <property type="term" value="F:pantetheine-phosphate adenylyltransferase activity"/>
    <property type="evidence" value="ECO:0007669"/>
    <property type="project" value="UniProtKB-UniRule"/>
</dbReference>
<dbReference type="GO" id="GO:0005524">
    <property type="term" value="F:ATP binding"/>
    <property type="evidence" value="ECO:0007669"/>
    <property type="project" value="UniProtKB-KW"/>
</dbReference>
<feature type="binding site" evidence="9">
    <location>
        <position position="35"/>
    </location>
    <ligand>
        <name>ATP</name>
        <dbReference type="ChEBI" id="CHEBI:30616"/>
    </ligand>
</feature>
<comment type="catalytic activity">
    <reaction evidence="8 9">
        <text>(R)-4'-phosphopantetheine + ATP + H(+) = 3'-dephospho-CoA + diphosphate</text>
        <dbReference type="Rhea" id="RHEA:19801"/>
        <dbReference type="ChEBI" id="CHEBI:15378"/>
        <dbReference type="ChEBI" id="CHEBI:30616"/>
        <dbReference type="ChEBI" id="CHEBI:33019"/>
        <dbReference type="ChEBI" id="CHEBI:57328"/>
        <dbReference type="ChEBI" id="CHEBI:61723"/>
        <dbReference type="EC" id="2.7.7.3"/>
    </reaction>
</comment>
<gene>
    <name evidence="9" type="primary">coaD</name>
    <name evidence="11" type="ORF">SAMN05661053_0886</name>
</gene>
<keyword evidence="5 9" id="KW-0067">ATP-binding</keyword>
<comment type="pathway">
    <text evidence="9">Cofactor biosynthesis; coenzyme A biosynthesis; CoA from (R)-pantothenate: step 4/5.</text>
</comment>
<evidence type="ECO:0000256" key="2">
    <source>
        <dbReference type="ARBA" id="ARBA00022679"/>
    </source>
</evidence>
<protein>
    <recommendedName>
        <fullName evidence="9">Phosphopantetheine adenylyltransferase</fullName>
        <ecNumber evidence="9">2.7.7.3</ecNumber>
    </recommendedName>
    <alternativeName>
        <fullName evidence="9">Dephospho-CoA pyrophosphorylase</fullName>
    </alternativeName>
    <alternativeName>
        <fullName evidence="9">Pantetheine-phosphate adenylyltransferase</fullName>
        <shortName evidence="9">PPAT</shortName>
    </alternativeName>
</protein>
<dbReference type="PRINTS" id="PR01020">
    <property type="entry name" value="LPSBIOSNTHSS"/>
</dbReference>
<evidence type="ECO:0000313" key="12">
    <source>
        <dbReference type="Proteomes" id="UP000255423"/>
    </source>
</evidence>
<evidence type="ECO:0000256" key="8">
    <source>
        <dbReference type="ARBA" id="ARBA00029346"/>
    </source>
</evidence>
<keyword evidence="3 9" id="KW-0548">Nucleotidyltransferase</keyword>
<dbReference type="NCBIfam" id="TIGR01510">
    <property type="entry name" value="coaD_prev_kdtB"/>
    <property type="match status" value="1"/>
</dbReference>
<organism evidence="11 12">
    <name type="scientific">Fibrobacter succinogenes</name>
    <name type="common">Bacteroides succinogenes</name>
    <dbReference type="NCBI Taxonomy" id="833"/>
    <lineage>
        <taxon>Bacteria</taxon>
        <taxon>Pseudomonadati</taxon>
        <taxon>Fibrobacterota</taxon>
        <taxon>Fibrobacteria</taxon>
        <taxon>Fibrobacterales</taxon>
        <taxon>Fibrobacteraceae</taxon>
        <taxon>Fibrobacter</taxon>
    </lineage>
</organism>
<keyword evidence="4 9" id="KW-0547">Nucleotide-binding</keyword>
<dbReference type="EC" id="2.7.7.3" evidence="9"/>
<feature type="binding site" evidence="9">
    <location>
        <position position="27"/>
    </location>
    <ligand>
        <name>substrate</name>
    </ligand>
</feature>
<comment type="similarity">
    <text evidence="9">Belongs to the bacterial CoaD family.</text>
</comment>
<feature type="site" description="Transition state stabilizer" evidence="9">
    <location>
        <position position="35"/>
    </location>
</feature>
<dbReference type="Pfam" id="PF01467">
    <property type="entry name" value="CTP_transf_like"/>
    <property type="match status" value="1"/>
</dbReference>
<dbReference type="HAMAP" id="MF_00151">
    <property type="entry name" value="PPAT_bact"/>
    <property type="match status" value="1"/>
</dbReference>
<feature type="binding site" evidence="9">
    <location>
        <position position="105"/>
    </location>
    <ligand>
        <name>substrate</name>
    </ligand>
</feature>
<comment type="subcellular location">
    <subcellularLocation>
        <location evidence="9">Cytoplasm</location>
    </subcellularLocation>
</comment>
<name>A0A380RVV0_FIBSU</name>
<dbReference type="RefSeq" id="WP_109572224.1">
    <property type="nucleotide sequence ID" value="NZ_UHJL01000001.1"/>
</dbReference>
<dbReference type="AlphaFoldDB" id="A0A380RVV0"/>
<dbReference type="InterPro" id="IPR001980">
    <property type="entry name" value="PPAT"/>
</dbReference>
<feature type="binding site" evidence="9">
    <location>
        <begin position="143"/>
        <end position="149"/>
    </location>
    <ligand>
        <name>ATP</name>
        <dbReference type="ChEBI" id="CHEBI:30616"/>
    </ligand>
</feature>
<evidence type="ECO:0000256" key="9">
    <source>
        <dbReference type="HAMAP-Rule" id="MF_00151"/>
    </source>
</evidence>
<dbReference type="EMBL" id="UHJL01000001">
    <property type="protein sequence ID" value="SUQ19646.1"/>
    <property type="molecule type" value="Genomic_DNA"/>
</dbReference>
<evidence type="ECO:0000256" key="4">
    <source>
        <dbReference type="ARBA" id="ARBA00022741"/>
    </source>
</evidence>
<feature type="binding site" evidence="9">
    <location>
        <begin position="106"/>
        <end position="108"/>
    </location>
    <ligand>
        <name>ATP</name>
        <dbReference type="ChEBI" id="CHEBI:30616"/>
    </ligand>
</feature>
<feature type="binding site" evidence="9">
    <location>
        <position position="59"/>
    </location>
    <ligand>
        <name>substrate</name>
    </ligand>
</feature>
<evidence type="ECO:0000256" key="1">
    <source>
        <dbReference type="ARBA" id="ARBA00022490"/>
    </source>
</evidence>
<feature type="domain" description="Cytidyltransferase-like" evidence="10">
    <location>
        <begin position="23"/>
        <end position="153"/>
    </location>
</feature>
<keyword evidence="2 9" id="KW-0808">Transferase</keyword>
<evidence type="ECO:0000256" key="6">
    <source>
        <dbReference type="ARBA" id="ARBA00022842"/>
    </source>
</evidence>
<dbReference type="InterPro" id="IPR004821">
    <property type="entry name" value="Cyt_trans-like"/>
</dbReference>
<dbReference type="NCBIfam" id="TIGR00125">
    <property type="entry name" value="cyt_tran_rel"/>
    <property type="match status" value="1"/>
</dbReference>
<feature type="binding site" evidence="9">
    <location>
        <begin position="27"/>
        <end position="28"/>
    </location>
    <ligand>
        <name>ATP</name>
        <dbReference type="ChEBI" id="CHEBI:30616"/>
    </ligand>
</feature>